<protein>
    <recommendedName>
        <fullName evidence="17">DNA 5'-3' helicase</fullName>
        <ecNumber evidence="17">5.6.2.3</ecNumber>
    </recommendedName>
</protein>
<evidence type="ECO:0000256" key="5">
    <source>
        <dbReference type="ARBA" id="ARBA00022723"/>
    </source>
</evidence>
<proteinExistence type="inferred from homology"/>
<feature type="domain" description="Helicase ATP-binding" evidence="19">
    <location>
        <begin position="7"/>
        <end position="293"/>
    </location>
</feature>
<comment type="caution">
    <text evidence="20">The sequence shown here is derived from an EMBL/GenBank/DDBJ whole genome shotgun (WGS) entry which is preliminary data.</text>
</comment>
<dbReference type="GO" id="GO:0006366">
    <property type="term" value="P:transcription by RNA polymerase II"/>
    <property type="evidence" value="ECO:0007669"/>
    <property type="project" value="TreeGrafter"/>
</dbReference>
<comment type="similarity">
    <text evidence="3">Belongs to the helicase family. RAD3/XPD subfamily.</text>
</comment>
<comment type="subcellular location">
    <subcellularLocation>
        <location evidence="2">Nucleus</location>
    </subcellularLocation>
</comment>
<dbReference type="InterPro" id="IPR045028">
    <property type="entry name" value="DinG/Rad3-like"/>
</dbReference>
<keyword evidence="13" id="KW-0238">DNA-binding</keyword>
<evidence type="ECO:0000256" key="4">
    <source>
        <dbReference type="ARBA" id="ARBA00022485"/>
    </source>
</evidence>
<dbReference type="InterPro" id="IPR010614">
    <property type="entry name" value="RAD3-like_helicase_DEAD"/>
</dbReference>
<dbReference type="InterPro" id="IPR002464">
    <property type="entry name" value="DNA/RNA_helicase_DEAH_CS"/>
</dbReference>
<keyword evidence="4" id="KW-0004">4Fe-4S</keyword>
<evidence type="ECO:0000259" key="19">
    <source>
        <dbReference type="PROSITE" id="PS51193"/>
    </source>
</evidence>
<dbReference type="GO" id="GO:0045951">
    <property type="term" value="P:positive regulation of mitotic recombination"/>
    <property type="evidence" value="ECO:0007669"/>
    <property type="project" value="TreeGrafter"/>
</dbReference>
<evidence type="ECO:0000256" key="15">
    <source>
        <dbReference type="ARBA" id="ARBA00023235"/>
    </source>
</evidence>
<evidence type="ECO:0000256" key="12">
    <source>
        <dbReference type="ARBA" id="ARBA00023014"/>
    </source>
</evidence>
<dbReference type="FunFam" id="3.40.50.300:FF:000135">
    <property type="entry name" value="DNA repair helicase RAD3, putative"/>
    <property type="match status" value="1"/>
</dbReference>
<dbReference type="GO" id="GO:0043139">
    <property type="term" value="F:5'-3' DNA helicase activity"/>
    <property type="evidence" value="ECO:0007669"/>
    <property type="project" value="UniProtKB-EC"/>
</dbReference>
<gene>
    <name evidence="20" type="ORF">NDN08_001583</name>
</gene>
<reference evidence="20 21" key="1">
    <citation type="journal article" date="2023" name="Nat. Commun.">
        <title>Origin of minicircular mitochondrial genomes in red algae.</title>
        <authorList>
            <person name="Lee Y."/>
            <person name="Cho C.H."/>
            <person name="Lee Y.M."/>
            <person name="Park S.I."/>
            <person name="Yang J.H."/>
            <person name="West J.A."/>
            <person name="Bhattacharya D."/>
            <person name="Yoon H.S."/>
        </authorList>
    </citation>
    <scope>NUCLEOTIDE SEQUENCE [LARGE SCALE GENOMIC DNA]</scope>
    <source>
        <strain evidence="20 21">CCMP1338</strain>
        <tissue evidence="20">Whole cell</tissue>
    </source>
</reference>
<dbReference type="GO" id="GO:0051539">
    <property type="term" value="F:4 iron, 4 sulfur cluster binding"/>
    <property type="evidence" value="ECO:0007669"/>
    <property type="project" value="UniProtKB-KW"/>
</dbReference>
<keyword evidence="8" id="KW-0378">Hydrolase</keyword>
<keyword evidence="9" id="KW-0347">Helicase</keyword>
<dbReference type="GO" id="GO:0046872">
    <property type="term" value="F:metal ion binding"/>
    <property type="evidence" value="ECO:0007669"/>
    <property type="project" value="UniProtKB-KW"/>
</dbReference>
<keyword evidence="16" id="KW-0539">Nucleus</keyword>
<dbReference type="InterPro" id="IPR014013">
    <property type="entry name" value="Helic_SF1/SF2_ATP-bd_DinG/Rad3"/>
</dbReference>
<evidence type="ECO:0000256" key="16">
    <source>
        <dbReference type="ARBA" id="ARBA00023242"/>
    </source>
</evidence>
<name>A0AAV8UUZ3_9RHOD</name>
<evidence type="ECO:0000256" key="10">
    <source>
        <dbReference type="ARBA" id="ARBA00022840"/>
    </source>
</evidence>
<dbReference type="CDD" id="cd18788">
    <property type="entry name" value="SF2_C_XPD"/>
    <property type="match status" value="1"/>
</dbReference>
<dbReference type="Gene3D" id="3.40.50.300">
    <property type="entry name" value="P-loop containing nucleotide triphosphate hydrolases"/>
    <property type="match status" value="3"/>
</dbReference>
<keyword evidence="7" id="KW-0227">DNA damage</keyword>
<evidence type="ECO:0000256" key="2">
    <source>
        <dbReference type="ARBA" id="ARBA00004123"/>
    </source>
</evidence>
<evidence type="ECO:0000313" key="20">
    <source>
        <dbReference type="EMBL" id="KAJ8905072.1"/>
    </source>
</evidence>
<evidence type="ECO:0000256" key="14">
    <source>
        <dbReference type="ARBA" id="ARBA00023204"/>
    </source>
</evidence>
<keyword evidence="11" id="KW-0408">Iron</keyword>
<evidence type="ECO:0000256" key="18">
    <source>
        <dbReference type="ARBA" id="ARBA00048954"/>
    </source>
</evidence>
<dbReference type="GO" id="GO:0006289">
    <property type="term" value="P:nucleotide-excision repair"/>
    <property type="evidence" value="ECO:0007669"/>
    <property type="project" value="InterPro"/>
</dbReference>
<dbReference type="Pfam" id="PF13307">
    <property type="entry name" value="Helicase_C_2"/>
    <property type="match status" value="1"/>
</dbReference>
<comment type="catalytic activity">
    <reaction evidence="18">
        <text>ATP + H2O = ADP + phosphate + H(+)</text>
        <dbReference type="Rhea" id="RHEA:13065"/>
        <dbReference type="ChEBI" id="CHEBI:15377"/>
        <dbReference type="ChEBI" id="CHEBI:15378"/>
        <dbReference type="ChEBI" id="CHEBI:30616"/>
        <dbReference type="ChEBI" id="CHEBI:43474"/>
        <dbReference type="ChEBI" id="CHEBI:456216"/>
        <dbReference type="EC" id="5.6.2.3"/>
    </reaction>
</comment>
<evidence type="ECO:0000256" key="9">
    <source>
        <dbReference type="ARBA" id="ARBA00022806"/>
    </source>
</evidence>
<keyword evidence="21" id="KW-1185">Reference proteome</keyword>
<dbReference type="GO" id="GO:0005634">
    <property type="term" value="C:nucleus"/>
    <property type="evidence" value="ECO:0007669"/>
    <property type="project" value="UniProtKB-SubCell"/>
</dbReference>
<dbReference type="GO" id="GO:0003684">
    <property type="term" value="F:damaged DNA binding"/>
    <property type="evidence" value="ECO:0007669"/>
    <property type="project" value="TreeGrafter"/>
</dbReference>
<keyword evidence="15" id="KW-0413">Isomerase</keyword>
<dbReference type="InterPro" id="IPR006935">
    <property type="entry name" value="Helicase/UvrB_N"/>
</dbReference>
<evidence type="ECO:0000256" key="8">
    <source>
        <dbReference type="ARBA" id="ARBA00022801"/>
    </source>
</evidence>
<evidence type="ECO:0000313" key="21">
    <source>
        <dbReference type="Proteomes" id="UP001157974"/>
    </source>
</evidence>
<dbReference type="SMART" id="SM00488">
    <property type="entry name" value="DEXDc2"/>
    <property type="match status" value="1"/>
</dbReference>
<dbReference type="PRINTS" id="PR00852">
    <property type="entry name" value="XRODRMPGMNTD"/>
</dbReference>
<dbReference type="Proteomes" id="UP001157974">
    <property type="component" value="Unassembled WGS sequence"/>
</dbReference>
<keyword evidence="6" id="KW-0547">Nucleotide-binding</keyword>
<dbReference type="PANTHER" id="PTHR11472:SF1">
    <property type="entry name" value="GENERAL TRANSCRIPTION AND DNA REPAIR FACTOR IIH HELICASE SUBUNIT XPD"/>
    <property type="match status" value="1"/>
</dbReference>
<dbReference type="GO" id="GO:0005524">
    <property type="term" value="F:ATP binding"/>
    <property type="evidence" value="ECO:0007669"/>
    <property type="project" value="UniProtKB-KW"/>
</dbReference>
<dbReference type="InterPro" id="IPR010643">
    <property type="entry name" value="HBB"/>
</dbReference>
<dbReference type="Pfam" id="PF06733">
    <property type="entry name" value="DEAD_2"/>
    <property type="match status" value="1"/>
</dbReference>
<dbReference type="Pfam" id="PF06777">
    <property type="entry name" value="HBB"/>
    <property type="match status" value="1"/>
</dbReference>
<organism evidence="20 21">
    <name type="scientific">Rhodosorus marinus</name>
    <dbReference type="NCBI Taxonomy" id="101924"/>
    <lineage>
        <taxon>Eukaryota</taxon>
        <taxon>Rhodophyta</taxon>
        <taxon>Stylonematophyceae</taxon>
        <taxon>Stylonematales</taxon>
        <taxon>Stylonemataceae</taxon>
        <taxon>Rhodosorus</taxon>
    </lineage>
</organism>
<dbReference type="PROSITE" id="PS51193">
    <property type="entry name" value="HELICASE_ATP_BIND_2"/>
    <property type="match status" value="1"/>
</dbReference>
<evidence type="ECO:0000256" key="17">
    <source>
        <dbReference type="ARBA" id="ARBA00044969"/>
    </source>
</evidence>
<dbReference type="InterPro" id="IPR001945">
    <property type="entry name" value="RAD3/XPD"/>
</dbReference>
<dbReference type="Pfam" id="PF04851">
    <property type="entry name" value="ResIII"/>
    <property type="match status" value="1"/>
</dbReference>
<dbReference type="SMART" id="SM00491">
    <property type="entry name" value="HELICc2"/>
    <property type="match status" value="1"/>
</dbReference>
<evidence type="ECO:0000256" key="11">
    <source>
        <dbReference type="ARBA" id="ARBA00023004"/>
    </source>
</evidence>
<dbReference type="FunFam" id="3.40.50.300:FF:000128">
    <property type="entry name" value="Putative DNA repair helicase RAD3"/>
    <property type="match status" value="1"/>
</dbReference>
<comment type="cofactor">
    <cofactor evidence="1">
        <name>[4Fe-4S] cluster</name>
        <dbReference type="ChEBI" id="CHEBI:49883"/>
    </cofactor>
</comment>
<dbReference type="PANTHER" id="PTHR11472">
    <property type="entry name" value="DNA REPAIR DEAD HELICASE RAD3/XP-D SUBFAMILY MEMBER"/>
    <property type="match status" value="1"/>
</dbReference>
<evidence type="ECO:0000256" key="1">
    <source>
        <dbReference type="ARBA" id="ARBA00001966"/>
    </source>
</evidence>
<dbReference type="PROSITE" id="PS00690">
    <property type="entry name" value="DEAH_ATP_HELICASE"/>
    <property type="match status" value="1"/>
</dbReference>
<evidence type="ECO:0000256" key="7">
    <source>
        <dbReference type="ARBA" id="ARBA00022763"/>
    </source>
</evidence>
<evidence type="ECO:0000256" key="6">
    <source>
        <dbReference type="ARBA" id="ARBA00022741"/>
    </source>
</evidence>
<evidence type="ECO:0000256" key="3">
    <source>
        <dbReference type="ARBA" id="ARBA00009146"/>
    </source>
</evidence>
<sequence length="789" mass="88932">MKFNIGDTTIYFPYPYVYPEQYEYMKELKHALESHGHGIIEMPTGTGKTVTILSFIMSYQIAQPDVGKLIYCTRTVGEMTKVMAELERVVAYRNKCLEEENVDISKAKQGVIAVGLTTRRNLCLHPDVSMADSREEADSMCRSLTASWARSAAIERSDGSGVCEYYEGYRNEGSDAVLPPGFYDIDRLMEFGKQRKWCPYYTARHALNFANVVVYNYQYLLDPKIAGLISNQLARESIVVFDEAHNIDNVCIDALSVNLRKDTLGKCNGNLTTLSNKISDYKARDAARLREEYERLVRGISTTLIEQRTEQTMGESGVSELLGAPVLPQDIVEETVPGNIRRAEHFISFLRRIVEYLREKMTIQHVFQENPKLFLNQMQNTLMTDAKSLRFCSERLKSLVTTLEVENLSEMTPLQLVSDFATLIGTYGRSDNFAIIFEPTDHSGIPDPLLQLACLDASLGIKPVFARFQTVILTSGTISPLNLYSKILGFSPIVARSLSMSMERKCICPMIVSRGPDQVSMTSKFISRDDLSVVRNYGNLVIELATHVPDGMVVFFTSYVYMELMISYWDEMNVINRILDKKLVFIETPDITESSLALDNYRRACDCGRGAVFLCVARGKVAEGIDFDGHYGRAVVVIGVPFQYTESRVLRARLEYMRLALQIRESDYLSFDAMRQASQCIGRVIRSKSDYGIMVLADKRFVRNEKRGKLPPWILDCLEDAHVDMDTDEAVGTARRFLKDLAQPMQKSTALGIALLTGREVADLESGKALPKLSMNELRKGVTTGAFVE</sequence>
<keyword evidence="10" id="KW-0067">ATP-binding</keyword>
<dbReference type="NCBIfam" id="TIGR00604">
    <property type="entry name" value="rad3"/>
    <property type="match status" value="1"/>
</dbReference>
<dbReference type="EMBL" id="JAMWBK010000005">
    <property type="protein sequence ID" value="KAJ8905072.1"/>
    <property type="molecule type" value="Genomic_DNA"/>
</dbReference>
<keyword evidence="14" id="KW-0234">DNA repair</keyword>
<dbReference type="GO" id="GO:0016818">
    <property type="term" value="F:hydrolase activity, acting on acid anhydrides, in phosphorus-containing anhydrides"/>
    <property type="evidence" value="ECO:0007669"/>
    <property type="project" value="InterPro"/>
</dbReference>
<dbReference type="InterPro" id="IPR006555">
    <property type="entry name" value="ATP-dep_Helicase_C"/>
</dbReference>
<accession>A0AAV8UUZ3</accession>
<dbReference type="InterPro" id="IPR013020">
    <property type="entry name" value="Rad3/Chl1-like"/>
</dbReference>
<evidence type="ECO:0000256" key="13">
    <source>
        <dbReference type="ARBA" id="ARBA00023125"/>
    </source>
</evidence>
<dbReference type="InterPro" id="IPR006554">
    <property type="entry name" value="Helicase-like_DEXD_c2"/>
</dbReference>
<keyword evidence="12" id="KW-0411">Iron-sulfur</keyword>
<dbReference type="InterPro" id="IPR027417">
    <property type="entry name" value="P-loop_NTPase"/>
</dbReference>
<dbReference type="AlphaFoldDB" id="A0AAV8UUZ3"/>
<dbReference type="Gene3D" id="1.10.275.30">
    <property type="match status" value="1"/>
</dbReference>
<dbReference type="EC" id="5.6.2.3" evidence="17"/>
<keyword evidence="5" id="KW-0479">Metal-binding</keyword>
<dbReference type="SUPFAM" id="SSF52540">
    <property type="entry name" value="P-loop containing nucleoside triphosphate hydrolases"/>
    <property type="match status" value="1"/>
</dbReference>